<comment type="caution">
    <text evidence="5">The sequence shown here is derived from an EMBL/GenBank/DDBJ whole genome shotgun (WGS) entry which is preliminary data.</text>
</comment>
<dbReference type="GO" id="GO:0016787">
    <property type="term" value="F:hydrolase activity"/>
    <property type="evidence" value="ECO:0007669"/>
    <property type="project" value="UniProtKB-KW"/>
</dbReference>
<dbReference type="Proteomes" id="UP001595478">
    <property type="component" value="Unassembled WGS sequence"/>
</dbReference>
<evidence type="ECO:0000259" key="4">
    <source>
        <dbReference type="Pfam" id="PF01420"/>
    </source>
</evidence>
<evidence type="ECO:0000256" key="2">
    <source>
        <dbReference type="ARBA" id="ARBA00022747"/>
    </source>
</evidence>
<evidence type="ECO:0000256" key="3">
    <source>
        <dbReference type="ARBA" id="ARBA00023125"/>
    </source>
</evidence>
<dbReference type="Gene3D" id="1.10.287.1120">
    <property type="entry name" value="Bipartite methylase S protein"/>
    <property type="match status" value="1"/>
</dbReference>
<reference evidence="6" key="1">
    <citation type="journal article" date="2019" name="Int. J. Syst. Evol. Microbiol.">
        <title>The Global Catalogue of Microorganisms (GCM) 10K type strain sequencing project: providing services to taxonomists for standard genome sequencing and annotation.</title>
        <authorList>
            <consortium name="The Broad Institute Genomics Platform"/>
            <consortium name="The Broad Institute Genome Sequencing Center for Infectious Disease"/>
            <person name="Wu L."/>
            <person name="Ma J."/>
        </authorList>
    </citation>
    <scope>NUCLEOTIDE SEQUENCE [LARGE SCALE GENOMIC DNA]</scope>
    <source>
        <strain evidence="6">KCTC 52473</strain>
    </source>
</reference>
<proteinExistence type="inferred from homology"/>
<dbReference type="RefSeq" id="WP_376921357.1">
    <property type="nucleotide sequence ID" value="NZ_JBHRSW010000047.1"/>
</dbReference>
<protein>
    <submittedName>
        <fullName evidence="5">Restriction endonuclease subunit S</fullName>
        <ecNumber evidence="5">3.1.21.-</ecNumber>
    </submittedName>
</protein>
<gene>
    <name evidence="5" type="ORF">ACFOHL_16595</name>
</gene>
<keyword evidence="5" id="KW-0378">Hydrolase</keyword>
<comment type="similarity">
    <text evidence="1">Belongs to the type-I restriction system S methylase family.</text>
</comment>
<keyword evidence="5" id="KW-0540">Nuclease</keyword>
<dbReference type="SUPFAM" id="SSF116734">
    <property type="entry name" value="DNA methylase specificity domain"/>
    <property type="match status" value="2"/>
</dbReference>
<feature type="domain" description="Type I restriction modification DNA specificity" evidence="4">
    <location>
        <begin position="82"/>
        <end position="194"/>
    </location>
</feature>
<keyword evidence="6" id="KW-1185">Reference proteome</keyword>
<keyword evidence="5" id="KW-0255">Endonuclease</keyword>
<keyword evidence="2" id="KW-0680">Restriction system</keyword>
<evidence type="ECO:0000313" key="5">
    <source>
        <dbReference type="EMBL" id="MFC3123244.1"/>
    </source>
</evidence>
<keyword evidence="3" id="KW-0238">DNA-binding</keyword>
<sequence length="449" mass="50713">MNSQIIRHRFPDGWKIKELNEFADDSADSFVDGPFGSDLKVSDYTPEGVRVLQLQNLGDGIFKNNSKIYTSETKAMQLRRCVTKPGDIIIAKMAEPLARAAIVPSIDRKSLIVADLIKLRTAKDVDSNFLVNYINFYDFRREADRLSTGTTRTRISLSTLKKISLPYPPIEQQKKIAEILTSVDNLIEQTQNLIDKYTAVKQGMMADLFSRGIDLSGTQENNKSYGQLRPSYEYAPELYHETELGWVPRDWDVVKIDNISTQMTNGFVGVATPHYANENEAGIRYLYGNNVRADKLELDTVLKIKPEFHQKLQKSQLRQGDMLTVQSGHIGTTAIVPPNFGEANCHALIITRLVQSKILPEFLSFYLNSAIGMNRMEEIFVGSTIKHVNVKELKSFLVPLPSIEEQQAALNKIVGARNLIDDELKYLEKLKLKKKGLMQDLLTGKVKVD</sequence>
<name>A0ABV7FSB8_9ALTE</name>
<dbReference type="InterPro" id="IPR000055">
    <property type="entry name" value="Restrct_endonuc_typeI_TRD"/>
</dbReference>
<accession>A0ABV7FSB8</accession>
<dbReference type="PANTHER" id="PTHR30408">
    <property type="entry name" value="TYPE-1 RESTRICTION ENZYME ECOKI SPECIFICITY PROTEIN"/>
    <property type="match status" value="1"/>
</dbReference>
<dbReference type="Pfam" id="PF01420">
    <property type="entry name" value="Methylase_S"/>
    <property type="match status" value="2"/>
</dbReference>
<evidence type="ECO:0000313" key="6">
    <source>
        <dbReference type="Proteomes" id="UP001595478"/>
    </source>
</evidence>
<dbReference type="InterPro" id="IPR044946">
    <property type="entry name" value="Restrct_endonuc_typeI_TRD_sf"/>
</dbReference>
<feature type="domain" description="Type I restriction modification DNA specificity" evidence="4">
    <location>
        <begin position="248"/>
        <end position="408"/>
    </location>
</feature>
<dbReference type="EMBL" id="JBHRSW010000047">
    <property type="protein sequence ID" value="MFC3123244.1"/>
    <property type="molecule type" value="Genomic_DNA"/>
</dbReference>
<organism evidence="5 6">
    <name type="scientific">Agaribacter flavus</name>
    <dbReference type="NCBI Taxonomy" id="1902781"/>
    <lineage>
        <taxon>Bacteria</taxon>
        <taxon>Pseudomonadati</taxon>
        <taxon>Pseudomonadota</taxon>
        <taxon>Gammaproteobacteria</taxon>
        <taxon>Alteromonadales</taxon>
        <taxon>Alteromonadaceae</taxon>
        <taxon>Agaribacter</taxon>
    </lineage>
</organism>
<evidence type="ECO:0000256" key="1">
    <source>
        <dbReference type="ARBA" id="ARBA00010923"/>
    </source>
</evidence>
<dbReference type="InterPro" id="IPR052021">
    <property type="entry name" value="Type-I_RS_S_subunit"/>
</dbReference>
<dbReference type="PANTHER" id="PTHR30408:SF12">
    <property type="entry name" value="TYPE I RESTRICTION ENZYME MJAVIII SPECIFICITY SUBUNIT"/>
    <property type="match status" value="1"/>
</dbReference>
<dbReference type="Gene3D" id="3.90.220.20">
    <property type="entry name" value="DNA methylase specificity domains"/>
    <property type="match status" value="2"/>
</dbReference>
<dbReference type="EC" id="3.1.21.-" evidence="5"/>
<dbReference type="GO" id="GO:0004519">
    <property type="term" value="F:endonuclease activity"/>
    <property type="evidence" value="ECO:0007669"/>
    <property type="project" value="UniProtKB-KW"/>
</dbReference>